<protein>
    <recommendedName>
        <fullName evidence="2">Zn(2)-C6 fungal-type domain-containing protein</fullName>
    </recommendedName>
</protein>
<evidence type="ECO:0000313" key="3">
    <source>
        <dbReference type="EMBL" id="PMD27121.1"/>
    </source>
</evidence>
<dbReference type="GO" id="GO:0008270">
    <property type="term" value="F:zinc ion binding"/>
    <property type="evidence" value="ECO:0007669"/>
    <property type="project" value="InterPro"/>
</dbReference>
<dbReference type="OrthoDB" id="4220372at2759"/>
<dbReference type="Gene3D" id="4.10.240.10">
    <property type="entry name" value="Zn(2)-C6 fungal-type DNA-binding domain"/>
    <property type="match status" value="1"/>
</dbReference>
<dbReference type="PROSITE" id="PS00463">
    <property type="entry name" value="ZN2_CY6_FUNGAL_1"/>
    <property type="match status" value="1"/>
</dbReference>
<dbReference type="InterPro" id="IPR053175">
    <property type="entry name" value="DHMBA_Reg_Transcription_Factor"/>
</dbReference>
<evidence type="ECO:0000313" key="4">
    <source>
        <dbReference type="Proteomes" id="UP000235672"/>
    </source>
</evidence>
<feature type="domain" description="Zn(2)-C6 fungal-type" evidence="2">
    <location>
        <begin position="10"/>
        <end position="38"/>
    </location>
</feature>
<keyword evidence="4" id="KW-1185">Reference proteome</keyword>
<dbReference type="AlphaFoldDB" id="A0A2J6QLI8"/>
<dbReference type="InterPro" id="IPR001138">
    <property type="entry name" value="Zn2Cys6_DnaBD"/>
</dbReference>
<dbReference type="Pfam" id="PF00172">
    <property type="entry name" value="Zn_clus"/>
    <property type="match status" value="1"/>
</dbReference>
<dbReference type="CDD" id="cd00067">
    <property type="entry name" value="GAL4"/>
    <property type="match status" value="1"/>
</dbReference>
<dbReference type="PANTHER" id="PTHR38791">
    <property type="entry name" value="ZN(II)2CYS6 TRANSCRIPTION FACTOR (EUROFUNG)-RELATED-RELATED"/>
    <property type="match status" value="1"/>
</dbReference>
<dbReference type="PANTHER" id="PTHR38791:SF5">
    <property type="entry name" value="TRANSCRIPTION FACTOR DBAG-RELATED"/>
    <property type="match status" value="1"/>
</dbReference>
<dbReference type="EMBL" id="KZ613466">
    <property type="protein sequence ID" value="PMD27121.1"/>
    <property type="molecule type" value="Genomic_DNA"/>
</dbReference>
<dbReference type="SMART" id="SM00066">
    <property type="entry name" value="GAL4"/>
    <property type="match status" value="1"/>
</dbReference>
<dbReference type="Pfam" id="PF11951">
    <property type="entry name" value="Fungal_trans_2"/>
    <property type="match status" value="1"/>
</dbReference>
<gene>
    <name evidence="3" type="ORF">NA56DRAFT_743471</name>
</gene>
<dbReference type="Proteomes" id="UP000235672">
    <property type="component" value="Unassembled WGS sequence"/>
</dbReference>
<sequence length="531" mass="58268">MVFHGKPSKACAECRQRRTKCDLSKPSCSQCIRANRTCPGYREGLIIHDESEALWAKFSSGTGQKKDGSPPRTVSLTRDAESTSFFSYSINDSRLDRDLEPKSWVSSLISTPAISAEDQATSFFFGNYVAGREMRDTCGNYQYLSAIYANQPVGIPLRQAIAAVGLAGLANFWKAPSIMAQANNAYCTALRLINTGLGNIEEAKSDQTVVAILLLGLYETNTTNGARSMKSWTEHILGATALIQLRGKKSLSSYLGRNIFVHLRNGVIASCVQRHSAVPKSIYELTKFAMQYETPVEKASTNLGLIVTEYTALRSSMSSLEDLKDLRNLVASLWDLDIKYLNWAQNLPPEMLVTPVPAPPASRGKEVWGEDYHLYNSIYIAGIWNNYRCARILNNELLRQQVSSLLHWGSPLNPHEMQTEQGAISYENILHIAISTISSLANDIFASVPFFLSTTTQDAPRALAGNLVLWPLYLAAKTTTATTNVQIWAAGRLGFIANTIGIRNAAPPYAGYAKEVELVGAEAGSGMEEAL</sequence>
<evidence type="ECO:0000256" key="1">
    <source>
        <dbReference type="ARBA" id="ARBA00023242"/>
    </source>
</evidence>
<accession>A0A2J6QLI8</accession>
<dbReference type="SUPFAM" id="SSF57701">
    <property type="entry name" value="Zn2/Cys6 DNA-binding domain"/>
    <property type="match status" value="1"/>
</dbReference>
<keyword evidence="1" id="KW-0539">Nucleus</keyword>
<proteinExistence type="predicted"/>
<dbReference type="InterPro" id="IPR021858">
    <property type="entry name" value="Fun_TF"/>
</dbReference>
<organism evidence="3 4">
    <name type="scientific">Hyaloscypha hepaticicola</name>
    <dbReference type="NCBI Taxonomy" id="2082293"/>
    <lineage>
        <taxon>Eukaryota</taxon>
        <taxon>Fungi</taxon>
        <taxon>Dikarya</taxon>
        <taxon>Ascomycota</taxon>
        <taxon>Pezizomycotina</taxon>
        <taxon>Leotiomycetes</taxon>
        <taxon>Helotiales</taxon>
        <taxon>Hyaloscyphaceae</taxon>
        <taxon>Hyaloscypha</taxon>
    </lineage>
</organism>
<reference evidence="3 4" key="1">
    <citation type="submission" date="2016-05" db="EMBL/GenBank/DDBJ databases">
        <title>A degradative enzymes factory behind the ericoid mycorrhizal symbiosis.</title>
        <authorList>
            <consortium name="DOE Joint Genome Institute"/>
            <person name="Martino E."/>
            <person name="Morin E."/>
            <person name="Grelet G."/>
            <person name="Kuo A."/>
            <person name="Kohler A."/>
            <person name="Daghino S."/>
            <person name="Barry K."/>
            <person name="Choi C."/>
            <person name="Cichocki N."/>
            <person name="Clum A."/>
            <person name="Copeland A."/>
            <person name="Hainaut M."/>
            <person name="Haridas S."/>
            <person name="Labutti K."/>
            <person name="Lindquist E."/>
            <person name="Lipzen A."/>
            <person name="Khouja H.-R."/>
            <person name="Murat C."/>
            <person name="Ohm R."/>
            <person name="Olson A."/>
            <person name="Spatafora J."/>
            <person name="Veneault-Fourrey C."/>
            <person name="Henrissat B."/>
            <person name="Grigoriev I."/>
            <person name="Martin F."/>
            <person name="Perotto S."/>
        </authorList>
    </citation>
    <scope>NUCLEOTIDE SEQUENCE [LARGE SCALE GENOMIC DNA]</scope>
    <source>
        <strain evidence="3 4">UAMH 7357</strain>
    </source>
</reference>
<name>A0A2J6QLI8_9HELO</name>
<dbReference type="GO" id="GO:0000981">
    <property type="term" value="F:DNA-binding transcription factor activity, RNA polymerase II-specific"/>
    <property type="evidence" value="ECO:0007669"/>
    <property type="project" value="InterPro"/>
</dbReference>
<dbReference type="PROSITE" id="PS50048">
    <property type="entry name" value="ZN2_CY6_FUNGAL_2"/>
    <property type="match status" value="1"/>
</dbReference>
<evidence type="ECO:0000259" key="2">
    <source>
        <dbReference type="PROSITE" id="PS50048"/>
    </source>
</evidence>
<dbReference type="InterPro" id="IPR036864">
    <property type="entry name" value="Zn2-C6_fun-type_DNA-bd_sf"/>
</dbReference>